<feature type="compositionally biased region" description="Basic and acidic residues" evidence="1">
    <location>
        <begin position="279"/>
        <end position="297"/>
    </location>
</feature>
<evidence type="ECO:0000313" key="3">
    <source>
        <dbReference type="Proteomes" id="UP000237347"/>
    </source>
</evidence>
<feature type="compositionally biased region" description="Basic and acidic residues" evidence="1">
    <location>
        <begin position="16"/>
        <end position="35"/>
    </location>
</feature>
<proteinExistence type="predicted"/>
<evidence type="ECO:0000313" key="2">
    <source>
        <dbReference type="EMBL" id="KAK7847632.1"/>
    </source>
</evidence>
<name>A0AAW0L970_QUESU</name>
<feature type="region of interest" description="Disordered" evidence="1">
    <location>
        <begin position="279"/>
        <end position="310"/>
    </location>
</feature>
<reference evidence="2 3" key="1">
    <citation type="journal article" date="2018" name="Sci. Data">
        <title>The draft genome sequence of cork oak.</title>
        <authorList>
            <person name="Ramos A.M."/>
            <person name="Usie A."/>
            <person name="Barbosa P."/>
            <person name="Barros P.M."/>
            <person name="Capote T."/>
            <person name="Chaves I."/>
            <person name="Simoes F."/>
            <person name="Abreu I."/>
            <person name="Carrasquinho I."/>
            <person name="Faro C."/>
            <person name="Guimaraes J.B."/>
            <person name="Mendonca D."/>
            <person name="Nobrega F."/>
            <person name="Rodrigues L."/>
            <person name="Saibo N.J.M."/>
            <person name="Varela M.C."/>
            <person name="Egas C."/>
            <person name="Matos J."/>
            <person name="Miguel C.M."/>
            <person name="Oliveira M.M."/>
            <person name="Ricardo C.P."/>
            <person name="Goncalves S."/>
        </authorList>
    </citation>
    <scope>NUCLEOTIDE SEQUENCE [LARGE SCALE GENOMIC DNA]</scope>
    <source>
        <strain evidence="3">cv. HL8</strain>
    </source>
</reference>
<accession>A0AAW0L970</accession>
<comment type="caution">
    <text evidence="2">The sequence shown here is derived from an EMBL/GenBank/DDBJ whole genome shotgun (WGS) entry which is preliminary data.</text>
</comment>
<dbReference type="EMBL" id="PKMF04000138">
    <property type="protein sequence ID" value="KAK7847632.1"/>
    <property type="molecule type" value="Genomic_DNA"/>
</dbReference>
<keyword evidence="3" id="KW-1185">Reference proteome</keyword>
<organism evidence="2 3">
    <name type="scientific">Quercus suber</name>
    <name type="common">Cork oak</name>
    <dbReference type="NCBI Taxonomy" id="58331"/>
    <lineage>
        <taxon>Eukaryota</taxon>
        <taxon>Viridiplantae</taxon>
        <taxon>Streptophyta</taxon>
        <taxon>Embryophyta</taxon>
        <taxon>Tracheophyta</taxon>
        <taxon>Spermatophyta</taxon>
        <taxon>Magnoliopsida</taxon>
        <taxon>eudicotyledons</taxon>
        <taxon>Gunneridae</taxon>
        <taxon>Pentapetalae</taxon>
        <taxon>rosids</taxon>
        <taxon>fabids</taxon>
        <taxon>Fagales</taxon>
        <taxon>Fagaceae</taxon>
        <taxon>Quercus</taxon>
    </lineage>
</organism>
<dbReference type="AlphaFoldDB" id="A0AAW0L970"/>
<sequence length="328" mass="37221">MRKEGVGEEVEVLGRQSEKRYSPANDGNRRQKEGSSEPVPTNKETGEFSASEISASEINAVRDSRGVTDFQETLRGIDAAISKFDKTELDPKSNGPASILGQVEAHTAPTLLGNTGCALSEDEVMLTIKSPQENVYKARGWKRFVNDRPHAVAQITPTQRKRAGRRFGPFVEIGHFGMGRQLLEVSYRRSGEWYDIGSLAFHRGVANYDWLVKFPAAQVRHFHCFSSDHRPIKVVFDPNSESRRWFRKPFRFEEMWLSDRGCSETEGVGEEVEVLGRQSEKRYSPANDGNRRQKEGSSEPVPQTRKPANFQLPRFQLLKLMQYEILAE</sequence>
<dbReference type="Proteomes" id="UP000237347">
    <property type="component" value="Unassembled WGS sequence"/>
</dbReference>
<protein>
    <submittedName>
        <fullName evidence="2">Uncharacterized protein</fullName>
    </submittedName>
</protein>
<evidence type="ECO:0000256" key="1">
    <source>
        <dbReference type="SAM" id="MobiDB-lite"/>
    </source>
</evidence>
<gene>
    <name evidence="2" type="ORF">CFP56_006389</name>
</gene>
<feature type="region of interest" description="Disordered" evidence="1">
    <location>
        <begin position="1"/>
        <end position="51"/>
    </location>
</feature>